<dbReference type="AlphaFoldDB" id="A0A922LCP3"/>
<sequence>MLPFIVYICQWINHVYRRSFAGEDWIDTCQPSWPVVHKKWRRSLSLIALLFAAIKSLRNRLAREQSLIIWSTL</sequence>
<reference evidence="1" key="1">
    <citation type="submission" date="2013-05" db="EMBL/GenBank/DDBJ databases">
        <authorList>
            <person name="Yim A.K.Y."/>
            <person name="Chan T.F."/>
            <person name="Ji K.M."/>
            <person name="Liu X.Y."/>
            <person name="Zhou J.W."/>
            <person name="Li R.Q."/>
            <person name="Yang K.Y."/>
            <person name="Li J."/>
            <person name="Li M."/>
            <person name="Law P.T.W."/>
            <person name="Wu Y.L."/>
            <person name="Cai Z.L."/>
            <person name="Qin H."/>
            <person name="Bao Y."/>
            <person name="Leung R.K.K."/>
            <person name="Ng P.K.S."/>
            <person name="Zou J."/>
            <person name="Zhong X.J."/>
            <person name="Ran P.X."/>
            <person name="Zhong N.S."/>
            <person name="Liu Z.G."/>
            <person name="Tsui S.K.W."/>
        </authorList>
    </citation>
    <scope>NUCLEOTIDE SEQUENCE</scope>
    <source>
        <strain evidence="1">Derf</strain>
        <tissue evidence="1">Whole organism</tissue>
    </source>
</reference>
<keyword evidence="2" id="KW-1185">Reference proteome</keyword>
<organism evidence="1 2">
    <name type="scientific">Dermatophagoides farinae</name>
    <name type="common">American house dust mite</name>
    <dbReference type="NCBI Taxonomy" id="6954"/>
    <lineage>
        <taxon>Eukaryota</taxon>
        <taxon>Metazoa</taxon>
        <taxon>Ecdysozoa</taxon>
        <taxon>Arthropoda</taxon>
        <taxon>Chelicerata</taxon>
        <taxon>Arachnida</taxon>
        <taxon>Acari</taxon>
        <taxon>Acariformes</taxon>
        <taxon>Sarcoptiformes</taxon>
        <taxon>Astigmata</taxon>
        <taxon>Psoroptidia</taxon>
        <taxon>Analgoidea</taxon>
        <taxon>Pyroglyphidae</taxon>
        <taxon>Dermatophagoidinae</taxon>
        <taxon>Dermatophagoides</taxon>
    </lineage>
</organism>
<evidence type="ECO:0000313" key="1">
    <source>
        <dbReference type="EMBL" id="KAH9526795.1"/>
    </source>
</evidence>
<proteinExistence type="predicted"/>
<accession>A0A922LCP3</accession>
<name>A0A922LCP3_DERFA</name>
<dbReference type="EMBL" id="ASGP02000001">
    <property type="protein sequence ID" value="KAH9526795.1"/>
    <property type="molecule type" value="Genomic_DNA"/>
</dbReference>
<reference evidence="1" key="2">
    <citation type="journal article" date="2022" name="Res Sq">
        <title>Comparative Genomics Reveals Insights into the Divergent Evolution of Astigmatic Mites and Household Pest Adaptations.</title>
        <authorList>
            <person name="Xiong Q."/>
            <person name="Wan A.T.-Y."/>
            <person name="Liu X.-Y."/>
            <person name="Fung C.S.-H."/>
            <person name="Xiao X."/>
            <person name="Malainual N."/>
            <person name="Hou J."/>
            <person name="Wang L."/>
            <person name="Wang M."/>
            <person name="Yang K."/>
            <person name="Cui Y."/>
            <person name="Leung E."/>
            <person name="Nong W."/>
            <person name="Shin S.-K."/>
            <person name="Au S."/>
            <person name="Jeong K.Y."/>
            <person name="Chew F.T."/>
            <person name="Hui J."/>
            <person name="Leung T.F."/>
            <person name="Tungtrongchitr A."/>
            <person name="Zhong N."/>
            <person name="Liu Z."/>
            <person name="Tsui S."/>
        </authorList>
    </citation>
    <scope>NUCLEOTIDE SEQUENCE</scope>
    <source>
        <strain evidence="1">Derf</strain>
        <tissue evidence="1">Whole organism</tissue>
    </source>
</reference>
<comment type="caution">
    <text evidence="1">The sequence shown here is derived from an EMBL/GenBank/DDBJ whole genome shotgun (WGS) entry which is preliminary data.</text>
</comment>
<evidence type="ECO:0000313" key="2">
    <source>
        <dbReference type="Proteomes" id="UP000790347"/>
    </source>
</evidence>
<protein>
    <submittedName>
        <fullName evidence="1">Uncharacterized protein</fullName>
    </submittedName>
</protein>
<dbReference type="Proteomes" id="UP000790347">
    <property type="component" value="Unassembled WGS sequence"/>
</dbReference>
<gene>
    <name evidence="1" type="ORF">DERF_000857</name>
</gene>